<keyword evidence="3" id="KW-1133">Transmembrane helix</keyword>
<evidence type="ECO:0000256" key="1">
    <source>
        <dbReference type="ARBA" id="ARBA00010692"/>
    </source>
</evidence>
<feature type="transmembrane region" description="Helical" evidence="3">
    <location>
        <begin position="12"/>
        <end position="32"/>
    </location>
</feature>
<evidence type="ECO:0000313" key="5">
    <source>
        <dbReference type="Proteomes" id="UP001198495"/>
    </source>
</evidence>
<feature type="transmembrane region" description="Helical" evidence="3">
    <location>
        <begin position="88"/>
        <end position="108"/>
    </location>
</feature>
<evidence type="ECO:0000313" key="4">
    <source>
        <dbReference type="EMBL" id="MCC2219991.1"/>
    </source>
</evidence>
<dbReference type="PIRSF" id="PIRSF016661">
    <property type="entry name" value="BioY"/>
    <property type="match status" value="1"/>
</dbReference>
<feature type="transmembrane region" description="Helical" evidence="3">
    <location>
        <begin position="38"/>
        <end position="57"/>
    </location>
</feature>
<dbReference type="Pfam" id="PF02632">
    <property type="entry name" value="BioY"/>
    <property type="match status" value="1"/>
</dbReference>
<dbReference type="RefSeq" id="WP_021985804.1">
    <property type="nucleotide sequence ID" value="NZ_JAJEQT010000014.1"/>
</dbReference>
<dbReference type="Gene3D" id="1.10.1760.20">
    <property type="match status" value="1"/>
</dbReference>
<keyword evidence="2 3" id="KW-0472">Membrane</keyword>
<dbReference type="InterPro" id="IPR003784">
    <property type="entry name" value="BioY"/>
</dbReference>
<keyword evidence="3" id="KW-0812">Transmembrane</keyword>
<name>A0ABS8FS18_9FIRM</name>
<dbReference type="PANTHER" id="PTHR34295:SF1">
    <property type="entry name" value="BIOTIN TRANSPORTER BIOY"/>
    <property type="match status" value="1"/>
</dbReference>
<evidence type="ECO:0000256" key="3">
    <source>
        <dbReference type="SAM" id="Phobius"/>
    </source>
</evidence>
<dbReference type="Proteomes" id="UP001198495">
    <property type="component" value="Unassembled WGS sequence"/>
</dbReference>
<dbReference type="EMBL" id="JAJEQT010000014">
    <property type="protein sequence ID" value="MCC2219991.1"/>
    <property type="molecule type" value="Genomic_DNA"/>
</dbReference>
<gene>
    <name evidence="4" type="ORF">LKD28_13335</name>
</gene>
<feature type="transmembrane region" description="Helical" evidence="3">
    <location>
        <begin position="120"/>
        <end position="141"/>
    </location>
</feature>
<comment type="subcellular location">
    <subcellularLocation>
        <location evidence="2">Cell membrane</location>
        <topology evidence="2">Multi-pass membrane protein</topology>
    </subcellularLocation>
</comment>
<keyword evidence="2" id="KW-1003">Cell membrane</keyword>
<dbReference type="PANTHER" id="PTHR34295">
    <property type="entry name" value="BIOTIN TRANSPORTER BIOY"/>
    <property type="match status" value="1"/>
</dbReference>
<organism evidence="4 5">
    <name type="scientific">Coprococcus hominis</name>
    <name type="common">ex Arizal et al. 2022</name>
    <dbReference type="NCBI Taxonomy" id="2881262"/>
    <lineage>
        <taxon>Bacteria</taxon>
        <taxon>Bacillati</taxon>
        <taxon>Bacillota</taxon>
        <taxon>Clostridia</taxon>
        <taxon>Lachnospirales</taxon>
        <taxon>Lachnospiraceae</taxon>
        <taxon>Coprococcus</taxon>
    </lineage>
</organism>
<feature type="transmembrane region" description="Helical" evidence="3">
    <location>
        <begin position="147"/>
        <end position="171"/>
    </location>
</feature>
<comment type="similarity">
    <text evidence="1 2">Belongs to the BioY family.</text>
</comment>
<comment type="caution">
    <text evidence="4">The sequence shown here is derived from an EMBL/GenBank/DDBJ whole genome shotgun (WGS) entry which is preliminary data.</text>
</comment>
<reference evidence="4 5" key="1">
    <citation type="submission" date="2021-10" db="EMBL/GenBank/DDBJ databases">
        <title>Anaerobic single-cell dispensing facilitates the cultivation of human gut bacteria.</title>
        <authorList>
            <person name="Afrizal A."/>
        </authorList>
    </citation>
    <scope>NUCLEOTIDE SEQUENCE [LARGE SCALE GENOMIC DNA]</scope>
    <source>
        <strain evidence="4 5">CLA-AA-H212</strain>
    </source>
</reference>
<sequence>MDTKTKSKFSTYSIVMMALFAAILCVSAYISIPLPNGTHITLLNFVITLIALVFPLAESFFIGLIWMLLGLVGVPVFVGGQAGPGYLFGTYGGFSFAFIFIAILIPIFRGKKYNRIRYTIVAMLSAVLVDAVGSLWIMIASGCSIKAAFVAGFLPFIALDLVKAVVAAQIVPAFRKLIYLRREVEDED</sequence>
<evidence type="ECO:0000256" key="2">
    <source>
        <dbReference type="PIRNR" id="PIRNR016661"/>
    </source>
</evidence>
<proteinExistence type="inferred from homology"/>
<feature type="transmembrane region" description="Helical" evidence="3">
    <location>
        <begin position="64"/>
        <end position="82"/>
    </location>
</feature>
<keyword evidence="2" id="KW-0813">Transport</keyword>
<keyword evidence="5" id="KW-1185">Reference proteome</keyword>
<protein>
    <recommendedName>
        <fullName evidence="2">Biotin transporter</fullName>
    </recommendedName>
</protein>
<accession>A0ABS8FS18</accession>